<evidence type="ECO:0000256" key="1">
    <source>
        <dbReference type="ARBA" id="ARBA00000185"/>
    </source>
</evidence>
<feature type="domain" description="Spo11/DNA topoisomerase VI subunit A N-terminal" evidence="11">
    <location>
        <begin position="55"/>
        <end position="110"/>
    </location>
</feature>
<dbReference type="Gene3D" id="3.40.1360.10">
    <property type="match status" value="1"/>
</dbReference>
<dbReference type="Proteomes" id="UP000095023">
    <property type="component" value="Unassembled WGS sequence"/>
</dbReference>
<dbReference type="InterPro" id="IPR036388">
    <property type="entry name" value="WH-like_DNA-bd_sf"/>
</dbReference>
<dbReference type="InterPro" id="IPR013049">
    <property type="entry name" value="Spo11/TopoVI_A_N"/>
</dbReference>
<evidence type="ECO:0000313" key="14">
    <source>
        <dbReference type="Proteomes" id="UP000095023"/>
    </source>
</evidence>
<comment type="catalytic activity">
    <reaction evidence="1 10">
        <text>ATP-dependent breakage, passage and rejoining of double-stranded DNA.</text>
        <dbReference type="EC" id="5.6.2.2"/>
    </reaction>
</comment>
<dbReference type="PANTHER" id="PTHR10848:SF0">
    <property type="entry name" value="MEIOTIC RECOMBINATION PROTEIN SPO11"/>
    <property type="match status" value="1"/>
</dbReference>
<gene>
    <name evidence="13" type="ORF">CANCADRAFT_139734</name>
</gene>
<evidence type="ECO:0000256" key="9">
    <source>
        <dbReference type="ARBA" id="ARBA00023235"/>
    </source>
</evidence>
<dbReference type="Gene3D" id="1.10.10.10">
    <property type="entry name" value="Winged helix-like DNA-binding domain superfamily/Winged helix DNA-binding domain"/>
    <property type="match status" value="1"/>
</dbReference>
<sequence>MSSQLRGTNARGQSKRSILKRLLGQKAYLISSLKNSRELKIGDYSFPGKTESECRQFTMLLFLLNTAIECLENGVTVTRRNVYYQNVELFRSQYAVDLSLKKLGEALKIDSSLTGIVPGSKGLVIGALRLKCVHPECEVDCSEITVLPGKPVEAKLTADLDSILIVEKEAIMHSLVESGYHQNNRVILCGKGYPDKATISLMYILLHEIEKRPRVKVQIAVDADPHGLDILRVYLRCVPQQYYNRIEWVGSKIDHSKASEVISCTEGDRKRAINVLSTLVDNCNSEWHNHWQSKEWCTQLQRNLFFNAKREMSINDILLGARNV</sequence>
<keyword evidence="5" id="KW-0479">Metal-binding</keyword>
<evidence type="ECO:0000256" key="3">
    <source>
        <dbReference type="ARBA" id="ARBA00006559"/>
    </source>
</evidence>
<dbReference type="InterPro" id="IPR002815">
    <property type="entry name" value="Spo11/TopoVI_A"/>
</dbReference>
<keyword evidence="14" id="KW-1185">Reference proteome</keyword>
<organism evidence="13 14">
    <name type="scientific">Tortispora caseinolytica NRRL Y-17796</name>
    <dbReference type="NCBI Taxonomy" id="767744"/>
    <lineage>
        <taxon>Eukaryota</taxon>
        <taxon>Fungi</taxon>
        <taxon>Dikarya</taxon>
        <taxon>Ascomycota</taxon>
        <taxon>Saccharomycotina</taxon>
        <taxon>Trigonopsidomycetes</taxon>
        <taxon>Trigonopsidales</taxon>
        <taxon>Trigonopsidaceae</taxon>
        <taxon>Tortispora</taxon>
    </lineage>
</organism>
<proteinExistence type="inferred from homology"/>
<dbReference type="EMBL" id="KV453843">
    <property type="protein sequence ID" value="ODV89453.1"/>
    <property type="molecule type" value="Genomic_DNA"/>
</dbReference>
<comment type="cofactor">
    <cofactor evidence="2">
        <name>Mg(2+)</name>
        <dbReference type="ChEBI" id="CHEBI:18420"/>
    </cofactor>
</comment>
<dbReference type="GO" id="GO:0000228">
    <property type="term" value="C:nuclear chromosome"/>
    <property type="evidence" value="ECO:0007669"/>
    <property type="project" value="TreeGrafter"/>
</dbReference>
<dbReference type="GO" id="GO:0000706">
    <property type="term" value="P:meiotic DNA double-strand break processing"/>
    <property type="evidence" value="ECO:0007669"/>
    <property type="project" value="TreeGrafter"/>
</dbReference>
<keyword evidence="8 10" id="KW-0238">DNA-binding</keyword>
<reference evidence="14" key="1">
    <citation type="submission" date="2016-02" db="EMBL/GenBank/DDBJ databases">
        <title>Comparative genomics of biotechnologically important yeasts.</title>
        <authorList>
            <consortium name="DOE Joint Genome Institute"/>
            <person name="Riley R."/>
            <person name="Haridas S."/>
            <person name="Wolfe K.H."/>
            <person name="Lopes M.R."/>
            <person name="Hittinger C.T."/>
            <person name="Goker M."/>
            <person name="Salamov A."/>
            <person name="Wisecaver J."/>
            <person name="Long T.M."/>
            <person name="Aerts A.L."/>
            <person name="Barry K."/>
            <person name="Choi C."/>
            <person name="Clum A."/>
            <person name="Coughlan A.Y."/>
            <person name="Deshpande S."/>
            <person name="Douglass A.P."/>
            <person name="Hanson S.J."/>
            <person name="Klenk H.-P."/>
            <person name="Labutti K."/>
            <person name="Lapidus A."/>
            <person name="Lindquist E."/>
            <person name="Lipzen A."/>
            <person name="Meier-Kolthoff J.P."/>
            <person name="Ohm R.A."/>
            <person name="Otillar R.P."/>
            <person name="Pangilinan J."/>
            <person name="Peng Y."/>
            <person name="Rokas A."/>
            <person name="Rosa C.A."/>
            <person name="Scheuner C."/>
            <person name="Sibirny A.A."/>
            <person name="Slot J.C."/>
            <person name="Stielow J.B."/>
            <person name="Sun H."/>
            <person name="Kurtzman C.P."/>
            <person name="Blackwell M."/>
            <person name="Jeffries T.W."/>
            <person name="Grigoriev I.V."/>
        </authorList>
    </citation>
    <scope>NUCLEOTIDE SEQUENCE [LARGE SCALE GENOMIC DNA]</scope>
    <source>
        <strain evidence="14">NRRL Y-17796</strain>
    </source>
</reference>
<evidence type="ECO:0000256" key="4">
    <source>
        <dbReference type="ARBA" id="ARBA00012895"/>
    </source>
</evidence>
<keyword evidence="9 10" id="KW-0413">Isomerase</keyword>
<feature type="domain" description="Topoisomerase 6 subunit A/Spo11 TOPRIM" evidence="12">
    <location>
        <begin position="163"/>
        <end position="289"/>
    </location>
</feature>
<comment type="similarity">
    <text evidence="3 10">Belongs to the TOP6A family.</text>
</comment>
<evidence type="ECO:0000259" key="12">
    <source>
        <dbReference type="Pfam" id="PF21180"/>
    </source>
</evidence>
<dbReference type="PRINTS" id="PR01550">
    <property type="entry name" value="TOP6AFAMILY"/>
</dbReference>
<name>A0A1E4TCL3_9ASCO</name>
<dbReference type="EC" id="5.6.2.2" evidence="4"/>
<protein>
    <recommendedName>
        <fullName evidence="4">DNA topoisomerase (ATP-hydrolyzing)</fullName>
        <ecNumber evidence="4">5.6.2.2</ecNumber>
    </recommendedName>
</protein>
<accession>A0A1E4TCL3</accession>
<evidence type="ECO:0000256" key="2">
    <source>
        <dbReference type="ARBA" id="ARBA00001946"/>
    </source>
</evidence>
<dbReference type="OrthoDB" id="5377392at2759"/>
<evidence type="ECO:0000313" key="13">
    <source>
        <dbReference type="EMBL" id="ODV89453.1"/>
    </source>
</evidence>
<dbReference type="InterPro" id="IPR034136">
    <property type="entry name" value="TOPRIM_Topo6A/Spo11"/>
</dbReference>
<dbReference type="PANTHER" id="PTHR10848">
    <property type="entry name" value="MEIOTIC RECOMBINATION PROTEIN SPO11"/>
    <property type="match status" value="1"/>
</dbReference>
<evidence type="ECO:0000256" key="7">
    <source>
        <dbReference type="ARBA" id="ARBA00023029"/>
    </source>
</evidence>
<dbReference type="GO" id="GO:0042138">
    <property type="term" value="P:meiotic DNA double-strand break formation"/>
    <property type="evidence" value="ECO:0007669"/>
    <property type="project" value="TreeGrafter"/>
</dbReference>
<evidence type="ECO:0000256" key="6">
    <source>
        <dbReference type="ARBA" id="ARBA00022842"/>
    </source>
</evidence>
<dbReference type="GO" id="GO:0007131">
    <property type="term" value="P:reciprocal meiotic recombination"/>
    <property type="evidence" value="ECO:0007669"/>
    <property type="project" value="TreeGrafter"/>
</dbReference>
<evidence type="ECO:0000259" key="11">
    <source>
        <dbReference type="Pfam" id="PF04406"/>
    </source>
</evidence>
<evidence type="ECO:0000256" key="8">
    <source>
        <dbReference type="ARBA" id="ARBA00023125"/>
    </source>
</evidence>
<keyword evidence="6" id="KW-0460">Magnesium</keyword>
<dbReference type="GO" id="GO:0046872">
    <property type="term" value="F:metal ion binding"/>
    <property type="evidence" value="ECO:0007669"/>
    <property type="project" value="UniProtKB-KW"/>
</dbReference>
<dbReference type="Pfam" id="PF04406">
    <property type="entry name" value="TP6A_N"/>
    <property type="match status" value="1"/>
</dbReference>
<evidence type="ECO:0000256" key="5">
    <source>
        <dbReference type="ARBA" id="ARBA00022723"/>
    </source>
</evidence>
<dbReference type="PROSITE" id="PS52041">
    <property type="entry name" value="TOPO_IIB"/>
    <property type="match status" value="1"/>
</dbReference>
<dbReference type="GO" id="GO:0003918">
    <property type="term" value="F:DNA topoisomerase type II (double strand cut, ATP-hydrolyzing) activity"/>
    <property type="evidence" value="ECO:0007669"/>
    <property type="project" value="UniProtKB-UniRule"/>
</dbReference>
<keyword evidence="7 10" id="KW-0799">Topoisomerase</keyword>
<dbReference type="InterPro" id="IPR036078">
    <property type="entry name" value="Spo11/TopoVI_A_sf"/>
</dbReference>
<dbReference type="SUPFAM" id="SSF56726">
    <property type="entry name" value="DNA topoisomerase IV, alpha subunit"/>
    <property type="match status" value="1"/>
</dbReference>
<dbReference type="CDD" id="cd00223">
    <property type="entry name" value="TOPRIM_TopoIIB_SPO"/>
    <property type="match status" value="1"/>
</dbReference>
<dbReference type="GO" id="GO:0003677">
    <property type="term" value="F:DNA binding"/>
    <property type="evidence" value="ECO:0007669"/>
    <property type="project" value="UniProtKB-UniRule"/>
</dbReference>
<evidence type="ECO:0000256" key="10">
    <source>
        <dbReference type="PROSITE-ProRule" id="PRU01385"/>
    </source>
</evidence>
<dbReference type="AlphaFoldDB" id="A0A1E4TCL3"/>
<dbReference type="GO" id="GO:0005524">
    <property type="term" value="F:ATP binding"/>
    <property type="evidence" value="ECO:0007669"/>
    <property type="project" value="InterPro"/>
</dbReference>
<dbReference type="Pfam" id="PF21180">
    <property type="entry name" value="TOP6A-Spo11_Toprim"/>
    <property type="match status" value="1"/>
</dbReference>
<feature type="active site" description="O-(5'-phospho-DNA)-tyrosine intermediate" evidence="10">
    <location>
        <position position="84"/>
    </location>
</feature>